<comment type="caution">
    <text evidence="2">The sequence shown here is derived from an EMBL/GenBank/DDBJ whole genome shotgun (WGS) entry which is preliminary data.</text>
</comment>
<evidence type="ECO:0000256" key="1">
    <source>
        <dbReference type="SAM" id="SignalP"/>
    </source>
</evidence>
<proteinExistence type="predicted"/>
<dbReference type="EMBL" id="BAABME010022672">
    <property type="protein sequence ID" value="GAA0166331.1"/>
    <property type="molecule type" value="Genomic_DNA"/>
</dbReference>
<gene>
    <name evidence="2" type="ORF">LIER_40169</name>
</gene>
<name>A0AAV3QSX0_LITER</name>
<accession>A0AAV3QSX0</accession>
<sequence length="119" mass="12599">MGLLMHGLIDGLLDFLLQGLLDGLEEVDHGLDELGCGLDGLKDQGLGGLMQVRAGLDGLVLHGQLKRFIHGGRRSMAGLAWIRESHGGRGLFGGGRDGNEWRLLEDSVAVFEGVGLGRG</sequence>
<reference evidence="2 3" key="1">
    <citation type="submission" date="2024-01" db="EMBL/GenBank/DDBJ databases">
        <title>The complete chloroplast genome sequence of Lithospermum erythrorhizon: insights into the phylogenetic relationship among Boraginaceae species and the maternal lineages of purple gromwells.</title>
        <authorList>
            <person name="Okada T."/>
            <person name="Watanabe K."/>
        </authorList>
    </citation>
    <scope>NUCLEOTIDE SEQUENCE [LARGE SCALE GENOMIC DNA]</scope>
</reference>
<feature type="chain" id="PRO_5043932296" evidence="1">
    <location>
        <begin position="24"/>
        <end position="119"/>
    </location>
</feature>
<protein>
    <submittedName>
        <fullName evidence="2">Uncharacterized protein</fullName>
    </submittedName>
</protein>
<feature type="signal peptide" evidence="1">
    <location>
        <begin position="1"/>
        <end position="23"/>
    </location>
</feature>
<dbReference type="AlphaFoldDB" id="A0AAV3QSX0"/>
<evidence type="ECO:0000313" key="3">
    <source>
        <dbReference type="Proteomes" id="UP001454036"/>
    </source>
</evidence>
<evidence type="ECO:0000313" key="2">
    <source>
        <dbReference type="EMBL" id="GAA0166331.1"/>
    </source>
</evidence>
<keyword evidence="3" id="KW-1185">Reference proteome</keyword>
<keyword evidence="1" id="KW-0732">Signal</keyword>
<organism evidence="2 3">
    <name type="scientific">Lithospermum erythrorhizon</name>
    <name type="common">Purple gromwell</name>
    <name type="synonym">Lithospermum officinale var. erythrorhizon</name>
    <dbReference type="NCBI Taxonomy" id="34254"/>
    <lineage>
        <taxon>Eukaryota</taxon>
        <taxon>Viridiplantae</taxon>
        <taxon>Streptophyta</taxon>
        <taxon>Embryophyta</taxon>
        <taxon>Tracheophyta</taxon>
        <taxon>Spermatophyta</taxon>
        <taxon>Magnoliopsida</taxon>
        <taxon>eudicotyledons</taxon>
        <taxon>Gunneridae</taxon>
        <taxon>Pentapetalae</taxon>
        <taxon>asterids</taxon>
        <taxon>lamiids</taxon>
        <taxon>Boraginales</taxon>
        <taxon>Boraginaceae</taxon>
        <taxon>Boraginoideae</taxon>
        <taxon>Lithospermeae</taxon>
        <taxon>Lithospermum</taxon>
    </lineage>
</organism>
<dbReference type="Proteomes" id="UP001454036">
    <property type="component" value="Unassembled WGS sequence"/>
</dbReference>